<dbReference type="EMBL" id="JAUQSY010000001">
    <property type="protein sequence ID" value="MDO7873442.1"/>
    <property type="molecule type" value="Genomic_DNA"/>
</dbReference>
<dbReference type="RefSeq" id="WP_305004756.1">
    <property type="nucleotide sequence ID" value="NZ_JAUQSY010000001.1"/>
</dbReference>
<proteinExistence type="predicted"/>
<comment type="caution">
    <text evidence="1">The sequence shown here is derived from an EMBL/GenBank/DDBJ whole genome shotgun (WGS) entry which is preliminary data.</text>
</comment>
<dbReference type="Proteomes" id="UP001176429">
    <property type="component" value="Unassembled WGS sequence"/>
</dbReference>
<gene>
    <name evidence="1" type="ORF">Q5H93_01775</name>
</gene>
<protein>
    <submittedName>
        <fullName evidence="1">Uncharacterized protein</fullName>
    </submittedName>
</protein>
<reference evidence="1" key="1">
    <citation type="submission" date="2023-07" db="EMBL/GenBank/DDBJ databases">
        <authorList>
            <person name="Kim M.K."/>
        </authorList>
    </citation>
    <scope>NUCLEOTIDE SEQUENCE</scope>
    <source>
        <strain evidence="1">ASUV-10-1</strain>
    </source>
</reference>
<sequence length="67" mass="7636">MASMNIRKKVRWTLPPNTNRYAALDLFVPAAEDEGWSEAEVQYVIDEVVEAADDAAGLEVLNWYTYK</sequence>
<name>A0ABT9B590_9BACT</name>
<evidence type="ECO:0000313" key="1">
    <source>
        <dbReference type="EMBL" id="MDO7873442.1"/>
    </source>
</evidence>
<accession>A0ABT9B590</accession>
<organism evidence="1 2">
    <name type="scientific">Hymenobacter aranciens</name>
    <dbReference type="NCBI Taxonomy" id="3063996"/>
    <lineage>
        <taxon>Bacteria</taxon>
        <taxon>Pseudomonadati</taxon>
        <taxon>Bacteroidota</taxon>
        <taxon>Cytophagia</taxon>
        <taxon>Cytophagales</taxon>
        <taxon>Hymenobacteraceae</taxon>
        <taxon>Hymenobacter</taxon>
    </lineage>
</organism>
<evidence type="ECO:0000313" key="2">
    <source>
        <dbReference type="Proteomes" id="UP001176429"/>
    </source>
</evidence>
<keyword evidence="2" id="KW-1185">Reference proteome</keyword>